<feature type="region of interest" description="Disordered" evidence="2">
    <location>
        <begin position="16"/>
        <end position="38"/>
    </location>
</feature>
<reference evidence="3" key="2">
    <citation type="submission" date="2020-07" db="EMBL/GenBank/DDBJ databases">
        <authorList>
            <person name="Vera ALvarez R."/>
            <person name="Arias-Moreno D.M."/>
            <person name="Jimenez-Jacinto V."/>
            <person name="Jimenez-Bremont J.F."/>
            <person name="Swaminathan K."/>
            <person name="Moose S.P."/>
            <person name="Guerrero-Gonzalez M.L."/>
            <person name="Marino-Ramirez L."/>
            <person name="Landsman D."/>
            <person name="Rodriguez-Kessler M."/>
            <person name="Delgado-Sanchez P."/>
        </authorList>
    </citation>
    <scope>NUCLEOTIDE SEQUENCE</scope>
    <source>
        <tissue evidence="3">Cladode</tissue>
    </source>
</reference>
<dbReference type="AlphaFoldDB" id="A0A7C8YPY3"/>
<dbReference type="GO" id="GO:0005634">
    <property type="term" value="C:nucleus"/>
    <property type="evidence" value="ECO:0007669"/>
    <property type="project" value="TreeGrafter"/>
</dbReference>
<evidence type="ECO:0000256" key="1">
    <source>
        <dbReference type="ARBA" id="ARBA00022884"/>
    </source>
</evidence>
<organism evidence="3">
    <name type="scientific">Opuntia streptacantha</name>
    <name type="common">Prickly pear cactus</name>
    <name type="synonym">Opuntia cardona</name>
    <dbReference type="NCBI Taxonomy" id="393608"/>
    <lineage>
        <taxon>Eukaryota</taxon>
        <taxon>Viridiplantae</taxon>
        <taxon>Streptophyta</taxon>
        <taxon>Embryophyta</taxon>
        <taxon>Tracheophyta</taxon>
        <taxon>Spermatophyta</taxon>
        <taxon>Magnoliopsida</taxon>
        <taxon>eudicotyledons</taxon>
        <taxon>Gunneridae</taxon>
        <taxon>Pentapetalae</taxon>
        <taxon>Caryophyllales</taxon>
        <taxon>Cactineae</taxon>
        <taxon>Cactaceae</taxon>
        <taxon>Opuntioideae</taxon>
        <taxon>Opuntia</taxon>
    </lineage>
</organism>
<dbReference type="GO" id="GO:0003729">
    <property type="term" value="F:mRNA binding"/>
    <property type="evidence" value="ECO:0007669"/>
    <property type="project" value="TreeGrafter"/>
</dbReference>
<protein>
    <recommendedName>
        <fullName evidence="4">RRM domain-containing protein</fullName>
    </recommendedName>
</protein>
<keyword evidence="1" id="KW-0694">RNA-binding</keyword>
<evidence type="ECO:0008006" key="4">
    <source>
        <dbReference type="Google" id="ProtNLM"/>
    </source>
</evidence>
<dbReference type="PANTHER" id="PTHR19965:SF33">
    <property type="entry name" value="THO COMPLEX SUBUNIT 4D"/>
    <property type="match status" value="1"/>
</dbReference>
<name>A0A7C8YPY3_OPUST</name>
<dbReference type="InterPro" id="IPR051229">
    <property type="entry name" value="ALYREF_mRNA_export"/>
</dbReference>
<dbReference type="PANTHER" id="PTHR19965">
    <property type="entry name" value="RNA AND EXPORT FACTOR BINDING PROTEIN"/>
    <property type="match status" value="1"/>
</dbReference>
<proteinExistence type="predicted"/>
<evidence type="ECO:0000313" key="3">
    <source>
        <dbReference type="EMBL" id="MBA4623677.1"/>
    </source>
</evidence>
<accession>A0A7C8YPY3</accession>
<dbReference type="GO" id="GO:0006406">
    <property type="term" value="P:mRNA export from nucleus"/>
    <property type="evidence" value="ECO:0007669"/>
    <property type="project" value="TreeGrafter"/>
</dbReference>
<sequence length="139" mass="15106">MDTALDMSLDDIIKSKKSVGRPRGRAGLPRGGGARGSIRGERVRDIGRGAGRKGPLGLNAQPSSFTIAKSSRRTNKFPWQRDLFEESLAAAGLPGIERGTKLYISNLDRGVSNNDIRVQLDPLFFNEKTFPAGFFGSEI</sequence>
<evidence type="ECO:0000256" key="2">
    <source>
        <dbReference type="SAM" id="MobiDB-lite"/>
    </source>
</evidence>
<reference evidence="3" key="1">
    <citation type="journal article" date="2013" name="J. Plant Res.">
        <title>Effect of fungi and light on seed germination of three Opuntia species from semiarid lands of central Mexico.</title>
        <authorList>
            <person name="Delgado-Sanchez P."/>
            <person name="Jimenez-Bremont J.F."/>
            <person name="Guerrero-Gonzalez Mde L."/>
            <person name="Flores J."/>
        </authorList>
    </citation>
    <scope>NUCLEOTIDE SEQUENCE</scope>
    <source>
        <tissue evidence="3">Cladode</tissue>
    </source>
</reference>
<dbReference type="EMBL" id="GISG01044137">
    <property type="protein sequence ID" value="MBA4623677.1"/>
    <property type="molecule type" value="Transcribed_RNA"/>
</dbReference>